<dbReference type="GeneID" id="20651440"/>
<dbReference type="Pfam" id="PF20147">
    <property type="entry name" value="Crinkler"/>
    <property type="match status" value="1"/>
</dbReference>
<keyword evidence="3" id="KW-0964">Secreted</keyword>
<dbReference type="GO" id="GO:0005576">
    <property type="term" value="C:extracellular region"/>
    <property type="evidence" value="ECO:0007669"/>
    <property type="project" value="UniProtKB-SubCell"/>
</dbReference>
<keyword evidence="6" id="KW-1185">Reference proteome</keyword>
<organism evidence="5 6">
    <name type="scientific">Phytophthora sojae (strain P6497)</name>
    <name type="common">Soybean stem and root rot agent</name>
    <name type="synonym">Phytophthora megasperma f. sp. glycines</name>
    <dbReference type="NCBI Taxonomy" id="1094619"/>
    <lineage>
        <taxon>Eukaryota</taxon>
        <taxon>Sar</taxon>
        <taxon>Stramenopiles</taxon>
        <taxon>Oomycota</taxon>
        <taxon>Peronosporomycetes</taxon>
        <taxon>Peronosporales</taxon>
        <taxon>Peronosporaceae</taxon>
        <taxon>Phytophthora</taxon>
    </lineage>
</organism>
<evidence type="ECO:0000256" key="2">
    <source>
        <dbReference type="ARBA" id="ARBA00004613"/>
    </source>
</evidence>
<sequence length="72" mass="8055">MKLRCALVGFKDKAFAINTERCEVVAELIRLVRDANPTTLRSVDSMRIDLFSTKQGDKWLPTDSAGVRALES</sequence>
<dbReference type="GO" id="GO:0043657">
    <property type="term" value="C:host cell"/>
    <property type="evidence" value="ECO:0007669"/>
    <property type="project" value="UniProtKB-SubCell"/>
</dbReference>
<dbReference type="InParanoid" id="G4YZA8"/>
<dbReference type="Proteomes" id="UP000002640">
    <property type="component" value="Unassembled WGS sequence"/>
</dbReference>
<dbReference type="InterPro" id="IPR045379">
    <property type="entry name" value="Crinkler_N"/>
</dbReference>
<dbReference type="RefSeq" id="XP_009519871.1">
    <property type="nucleotide sequence ID" value="XM_009521576.1"/>
</dbReference>
<reference evidence="5 6" key="1">
    <citation type="journal article" date="2006" name="Science">
        <title>Phytophthora genome sequences uncover evolutionary origins and mechanisms of pathogenesis.</title>
        <authorList>
            <person name="Tyler B.M."/>
            <person name="Tripathy S."/>
            <person name="Zhang X."/>
            <person name="Dehal P."/>
            <person name="Jiang R.H."/>
            <person name="Aerts A."/>
            <person name="Arredondo F.D."/>
            <person name="Baxter L."/>
            <person name="Bensasson D."/>
            <person name="Beynon J.L."/>
            <person name="Chapman J."/>
            <person name="Damasceno C.M."/>
            <person name="Dorrance A.E."/>
            <person name="Dou D."/>
            <person name="Dickerman A.W."/>
            <person name="Dubchak I.L."/>
            <person name="Garbelotto M."/>
            <person name="Gijzen M."/>
            <person name="Gordon S.G."/>
            <person name="Govers F."/>
            <person name="Grunwald N.J."/>
            <person name="Huang W."/>
            <person name="Ivors K.L."/>
            <person name="Jones R.W."/>
            <person name="Kamoun S."/>
            <person name="Krampis K."/>
            <person name="Lamour K.H."/>
            <person name="Lee M.K."/>
            <person name="McDonald W.H."/>
            <person name="Medina M."/>
            <person name="Meijer H.J."/>
            <person name="Nordberg E.K."/>
            <person name="Maclean D.J."/>
            <person name="Ospina-Giraldo M.D."/>
            <person name="Morris P.F."/>
            <person name="Phuntumart V."/>
            <person name="Putnam N.H."/>
            <person name="Rash S."/>
            <person name="Rose J.K."/>
            <person name="Sakihama Y."/>
            <person name="Salamov A.A."/>
            <person name="Savidor A."/>
            <person name="Scheuring C.F."/>
            <person name="Smith B.M."/>
            <person name="Sobral B.W."/>
            <person name="Terry A."/>
            <person name="Torto-Alalibo T.A."/>
            <person name="Win J."/>
            <person name="Xu Z."/>
            <person name="Zhang H."/>
            <person name="Grigoriev I.V."/>
            <person name="Rokhsar D.S."/>
            <person name="Boore J.L."/>
        </authorList>
    </citation>
    <scope>NUCLEOTIDE SEQUENCE [LARGE SCALE GENOMIC DNA]</scope>
    <source>
        <strain evidence="5 6">P6497</strain>
    </source>
</reference>
<evidence type="ECO:0000256" key="3">
    <source>
        <dbReference type="ARBA" id="ARBA00022525"/>
    </source>
</evidence>
<accession>G4YZA8</accession>
<evidence type="ECO:0000313" key="6">
    <source>
        <dbReference type="Proteomes" id="UP000002640"/>
    </source>
</evidence>
<dbReference type="AlphaFoldDB" id="G4YZA8"/>
<name>G4YZA8_PHYSP</name>
<evidence type="ECO:0000259" key="4">
    <source>
        <dbReference type="Pfam" id="PF20147"/>
    </source>
</evidence>
<dbReference type="EMBL" id="JH159152">
    <property type="protein sequence ID" value="EGZ24583.1"/>
    <property type="molecule type" value="Genomic_DNA"/>
</dbReference>
<gene>
    <name evidence="5" type="ORF">PHYSODRAFT_405782</name>
</gene>
<dbReference type="KEGG" id="psoj:PHYSODRAFT_405782"/>
<dbReference type="SMR" id="G4YZA8"/>
<proteinExistence type="predicted"/>
<comment type="subcellular location">
    <subcellularLocation>
        <location evidence="1">Host cell</location>
    </subcellularLocation>
    <subcellularLocation>
        <location evidence="2">Secreted</location>
    </subcellularLocation>
</comment>
<protein>
    <recommendedName>
        <fullName evidence="4">Crinkler effector protein N-terminal domain-containing protein</fullName>
    </recommendedName>
</protein>
<feature type="non-terminal residue" evidence="5">
    <location>
        <position position="72"/>
    </location>
</feature>
<evidence type="ECO:0000313" key="5">
    <source>
        <dbReference type="EMBL" id="EGZ24583.1"/>
    </source>
</evidence>
<feature type="domain" description="Crinkler effector protein N-terminal" evidence="4">
    <location>
        <begin position="1"/>
        <end position="65"/>
    </location>
</feature>
<evidence type="ECO:0000256" key="1">
    <source>
        <dbReference type="ARBA" id="ARBA00004340"/>
    </source>
</evidence>